<evidence type="ECO:0000313" key="1">
    <source>
        <dbReference type="EMBL" id="CAG8801574.1"/>
    </source>
</evidence>
<dbReference type="Proteomes" id="UP000789920">
    <property type="component" value="Unassembled WGS sequence"/>
</dbReference>
<feature type="non-terminal residue" evidence="1">
    <location>
        <position position="1"/>
    </location>
</feature>
<accession>A0ACA9RP73</accession>
<gene>
    <name evidence="1" type="ORF">RPERSI_LOCUS21137</name>
</gene>
<dbReference type="EMBL" id="CAJVQC010061225">
    <property type="protein sequence ID" value="CAG8801574.1"/>
    <property type="molecule type" value="Genomic_DNA"/>
</dbReference>
<proteinExistence type="predicted"/>
<organism evidence="1 2">
    <name type="scientific">Racocetra persica</name>
    <dbReference type="NCBI Taxonomy" id="160502"/>
    <lineage>
        <taxon>Eukaryota</taxon>
        <taxon>Fungi</taxon>
        <taxon>Fungi incertae sedis</taxon>
        <taxon>Mucoromycota</taxon>
        <taxon>Glomeromycotina</taxon>
        <taxon>Glomeromycetes</taxon>
        <taxon>Diversisporales</taxon>
        <taxon>Gigasporaceae</taxon>
        <taxon>Racocetra</taxon>
    </lineage>
</organism>
<keyword evidence="2" id="KW-1185">Reference proteome</keyword>
<protein>
    <submittedName>
        <fullName evidence="1">5157_t:CDS:1</fullName>
    </submittedName>
</protein>
<evidence type="ECO:0000313" key="2">
    <source>
        <dbReference type="Proteomes" id="UP000789920"/>
    </source>
</evidence>
<name>A0ACA9RP73_9GLOM</name>
<comment type="caution">
    <text evidence="1">The sequence shown here is derived from an EMBL/GenBank/DDBJ whole genome shotgun (WGS) entry which is preliminary data.</text>
</comment>
<reference evidence="1" key="1">
    <citation type="submission" date="2021-06" db="EMBL/GenBank/DDBJ databases">
        <authorList>
            <person name="Kallberg Y."/>
            <person name="Tangrot J."/>
            <person name="Rosling A."/>
        </authorList>
    </citation>
    <scope>NUCLEOTIDE SEQUENCE</scope>
    <source>
        <strain evidence="1">MA461A</strain>
    </source>
</reference>
<sequence>IEKLLDRSQMKVVEKNTESKNLTGFAFARVWDTENQVIIDEIKTAERDGEAKTSTDFWDKILAHVAKPSTVTPIEGRGARKRNKVNYYEGDYQSTSKKQKKKQLPVTDLDFDPSERIESSSSESSSDELDEDVMGMNMIEDVKLKTAKNARKEKSKIQNQVDIMENGQQTTIQNQVNVMENGQQTKIQNQVNIIENRKQIKIPNQVNIIENGQRITPISEASNTYVRQPLTYVSGGMSNSPQKQLTPVSSAQHNSRYIAPAYNQKNSESPTALNIQQQQYYAQLRMQQYYRQMQMRRQGYSGYPVEPQAANSLMTNSSVNSSRPVATQSIQPHIIAVNNSDSPQNAYDMTTTYLQFPQGTSLNSQEFYYSNNSHINQTYIKDTNMINYHTTPTINNINATNININVNIQQNNVVIPSQANARNLTNASGDLQQVGLQSKGEATDVASESGSNVPNSNKTMINHFMMIFDKLQKSQEDVTNRLIALIRVYHELQKLEFDIEKYIATQSEKNQLDKALMTAFRQSQIICLESD</sequence>